<evidence type="ECO:0000259" key="3">
    <source>
        <dbReference type="Pfam" id="PF00501"/>
    </source>
</evidence>
<reference evidence="4 5" key="1">
    <citation type="submission" date="2018-04" db="EMBL/GenBank/DDBJ databases">
        <title>Genomic Encyclopedia of Type Strains, Phase IV (KMG-IV): sequencing the most valuable type-strain genomes for metagenomic binning, comparative biology and taxonomic classification.</title>
        <authorList>
            <person name="Goeker M."/>
        </authorList>
    </citation>
    <scope>NUCLEOTIDE SEQUENCE [LARGE SCALE GENOMIC DNA]</scope>
    <source>
        <strain evidence="4 5">DSM 45771</strain>
    </source>
</reference>
<evidence type="ECO:0000256" key="2">
    <source>
        <dbReference type="ARBA" id="ARBA00022840"/>
    </source>
</evidence>
<dbReference type="Gene3D" id="3.40.50.12780">
    <property type="entry name" value="N-terminal domain of ligase-like"/>
    <property type="match status" value="1"/>
</dbReference>
<keyword evidence="1" id="KW-0547">Nucleotide-binding</keyword>
<dbReference type="CDD" id="cd05907">
    <property type="entry name" value="VL_LC_FACS_like"/>
    <property type="match status" value="1"/>
</dbReference>
<evidence type="ECO:0000256" key="1">
    <source>
        <dbReference type="ARBA" id="ARBA00022741"/>
    </source>
</evidence>
<dbReference type="GO" id="GO:0004467">
    <property type="term" value="F:long-chain fatty acid-CoA ligase activity"/>
    <property type="evidence" value="ECO:0007669"/>
    <property type="project" value="TreeGrafter"/>
</dbReference>
<keyword evidence="2" id="KW-0067">ATP-binding</keyword>
<gene>
    <name evidence="4" type="ORF">C8D89_13613</name>
</gene>
<dbReference type="PROSITE" id="PS00455">
    <property type="entry name" value="AMP_BINDING"/>
    <property type="match status" value="1"/>
</dbReference>
<dbReference type="InterPro" id="IPR042099">
    <property type="entry name" value="ANL_N_sf"/>
</dbReference>
<sequence>MTMTSSGTADASTYPTPAVSLARLFLDRVAATPDAEAFRFPRNGGWASVSWRQTAPTVRTTAAGLLALGIRPEERVGIASTTRMEWLYADLAIMCAGAATTAVYPTTSAEDVAYILSDSGSRIVFAEDDGQIAKLRLQREHLPDVIRVITFDGEADGEWVLSLDDLQALGARHLVEHPTAVDDAVAAIQPEHLATLIYTSGTTGRPKGVELPHRCWTYVGAAVEAIELISADDLQYLWLPLSHSFGKMLSAVQLHIGFATAVDGRLDRLAQNLTEIRPTFMAGAPRIFEKLHSKVLQTVQEEGGVRYRLFTWAFGVGERVARARLQHRSPSLADRAQHALADRLVLSQVRALLGGRVRFLISGSAALASDIGLWFYAAGLPVLEGYALTETSAASSVVRPERPALGVVGPPLPGTEIRIADDGEILIRGPGVMSRYHSRPDATAEALDAEGWFATGDVGEIDDAGQLKITDRKKDLTKTSGGKYIAPGAIEAQFKAVCPLASQMLVHADGRRYATALITLDPEALAQWGRAQGLAATDYAGLAVAPEVRDYVRACIEELNERLNRWETVKDFRILDHDLSVEDGELTPSMKVKRKVLESRYRPLLDAMYAQQ</sequence>
<dbReference type="Proteomes" id="UP000245639">
    <property type="component" value="Unassembled WGS sequence"/>
</dbReference>
<dbReference type="PANTHER" id="PTHR43272">
    <property type="entry name" value="LONG-CHAIN-FATTY-ACID--COA LIGASE"/>
    <property type="match status" value="1"/>
</dbReference>
<organism evidence="4 5">
    <name type="scientific">Actinomycetospora cinnamomea</name>
    <dbReference type="NCBI Taxonomy" id="663609"/>
    <lineage>
        <taxon>Bacteria</taxon>
        <taxon>Bacillati</taxon>
        <taxon>Actinomycetota</taxon>
        <taxon>Actinomycetes</taxon>
        <taxon>Pseudonocardiales</taxon>
        <taxon>Pseudonocardiaceae</taxon>
        <taxon>Actinomycetospora</taxon>
    </lineage>
</organism>
<evidence type="ECO:0000313" key="4">
    <source>
        <dbReference type="EMBL" id="PVY95476.1"/>
    </source>
</evidence>
<dbReference type="EMBL" id="QEKW01000036">
    <property type="protein sequence ID" value="PVY95476.1"/>
    <property type="molecule type" value="Genomic_DNA"/>
</dbReference>
<protein>
    <submittedName>
        <fullName evidence="4">Long-chain acyl-CoA synthetase</fullName>
    </submittedName>
</protein>
<comment type="caution">
    <text evidence="4">The sequence shown here is derived from an EMBL/GenBank/DDBJ whole genome shotgun (WGS) entry which is preliminary data.</text>
</comment>
<dbReference type="SUPFAM" id="SSF56801">
    <property type="entry name" value="Acetyl-CoA synthetase-like"/>
    <property type="match status" value="1"/>
</dbReference>
<keyword evidence="5" id="KW-1185">Reference proteome</keyword>
<dbReference type="PANTHER" id="PTHR43272:SF33">
    <property type="entry name" value="AMP-BINDING DOMAIN-CONTAINING PROTEIN-RELATED"/>
    <property type="match status" value="1"/>
</dbReference>
<name>A0A2U1E698_9PSEU</name>
<dbReference type="GO" id="GO:0016020">
    <property type="term" value="C:membrane"/>
    <property type="evidence" value="ECO:0007669"/>
    <property type="project" value="TreeGrafter"/>
</dbReference>
<feature type="domain" description="AMP-dependent synthetase/ligase" evidence="3">
    <location>
        <begin position="27"/>
        <end position="437"/>
    </location>
</feature>
<proteinExistence type="predicted"/>
<dbReference type="Pfam" id="PF00501">
    <property type="entry name" value="AMP-binding"/>
    <property type="match status" value="1"/>
</dbReference>
<accession>A0A2U1E698</accession>
<dbReference type="AlphaFoldDB" id="A0A2U1E698"/>
<dbReference type="InterPro" id="IPR000873">
    <property type="entry name" value="AMP-dep_synth/lig_dom"/>
</dbReference>
<dbReference type="Pfam" id="PF23562">
    <property type="entry name" value="AMP-binding_C_3"/>
    <property type="match status" value="1"/>
</dbReference>
<evidence type="ECO:0000313" key="5">
    <source>
        <dbReference type="Proteomes" id="UP000245639"/>
    </source>
</evidence>
<dbReference type="GO" id="GO:0005524">
    <property type="term" value="F:ATP binding"/>
    <property type="evidence" value="ECO:0007669"/>
    <property type="project" value="UniProtKB-KW"/>
</dbReference>
<dbReference type="InterPro" id="IPR020845">
    <property type="entry name" value="AMP-binding_CS"/>
</dbReference>